<dbReference type="GO" id="GO:0000981">
    <property type="term" value="F:DNA-binding transcription factor activity, RNA polymerase II-specific"/>
    <property type="evidence" value="ECO:0007669"/>
    <property type="project" value="TreeGrafter"/>
</dbReference>
<dbReference type="AlphaFoldDB" id="A0A1L7WUF2"/>
<dbReference type="InterPro" id="IPR021858">
    <property type="entry name" value="Fun_TF"/>
</dbReference>
<dbReference type="InterPro" id="IPR052400">
    <property type="entry name" value="Zn2-C6_fungal_TF"/>
</dbReference>
<gene>
    <name evidence="1" type="ORF">PAC_06285</name>
</gene>
<dbReference type="PANTHER" id="PTHR47657">
    <property type="entry name" value="STEROL REGULATORY ELEMENT-BINDING PROTEIN ECM22"/>
    <property type="match status" value="1"/>
</dbReference>
<dbReference type="STRING" id="576137.A0A1L7WUF2"/>
<sequence length="432" mass="49025">MIIGSIVKHREVVEGKETVFFHNGTQITTERIETFKRMNDARGRELVSAIAEIPDGVTYHTPLGEHFNSSAGGHEDESLSVAGDQPSEVAPLGDDGFSLLRHALHSMSEVRSTISPTSHVSLGTWDEHGSLVLNTLGFDELLNNFCTETYHTIHRDPVQQSVWKDNVPQIARSFDFVMHSLLALSALHLSYLYPQEESYALRALLHHQLSIHLAGKVLPRITNENCSALYIFSVLLALYVIARPRKPEDLLLVGEMGIAPWLMMFRGTRAITDNSWESLISGPLAPMIKGGMQRVELRNSANNSLSIGEEQLMVLQGLITKTTADTRLLRIYTEAVEELRKSFMAFGLDQYNHGTTDAFIWVHCLSDEYLLLLRGQTQDSLCILAFFSVLLHKMKAKWWCEGWSTHLMTQINRLLDEAHRRWIWWPFKEVFE</sequence>
<name>A0A1L7WUF2_9HELO</name>
<evidence type="ECO:0000313" key="2">
    <source>
        <dbReference type="Proteomes" id="UP000184330"/>
    </source>
</evidence>
<dbReference type="OrthoDB" id="416217at2759"/>
<dbReference type="Proteomes" id="UP000184330">
    <property type="component" value="Unassembled WGS sequence"/>
</dbReference>
<keyword evidence="2" id="KW-1185">Reference proteome</keyword>
<proteinExistence type="predicted"/>
<organism evidence="1 2">
    <name type="scientific">Phialocephala subalpina</name>
    <dbReference type="NCBI Taxonomy" id="576137"/>
    <lineage>
        <taxon>Eukaryota</taxon>
        <taxon>Fungi</taxon>
        <taxon>Dikarya</taxon>
        <taxon>Ascomycota</taxon>
        <taxon>Pezizomycotina</taxon>
        <taxon>Leotiomycetes</taxon>
        <taxon>Helotiales</taxon>
        <taxon>Mollisiaceae</taxon>
        <taxon>Phialocephala</taxon>
        <taxon>Phialocephala fortinii species complex</taxon>
    </lineage>
</organism>
<accession>A0A1L7WUF2</accession>
<dbReference type="PANTHER" id="PTHR47657:SF7">
    <property type="entry name" value="STEROL REGULATORY ELEMENT-BINDING PROTEIN ECM22"/>
    <property type="match status" value="1"/>
</dbReference>
<dbReference type="EMBL" id="FJOG01000008">
    <property type="protein sequence ID" value="CZR56397.1"/>
    <property type="molecule type" value="Genomic_DNA"/>
</dbReference>
<evidence type="ECO:0000313" key="1">
    <source>
        <dbReference type="EMBL" id="CZR56397.1"/>
    </source>
</evidence>
<evidence type="ECO:0008006" key="3">
    <source>
        <dbReference type="Google" id="ProtNLM"/>
    </source>
</evidence>
<protein>
    <recommendedName>
        <fullName evidence="3">Transcription factor domain-containing protein</fullName>
    </recommendedName>
</protein>
<dbReference type="Pfam" id="PF11951">
    <property type="entry name" value="Fungal_trans_2"/>
    <property type="match status" value="1"/>
</dbReference>
<reference evidence="1 2" key="1">
    <citation type="submission" date="2016-03" db="EMBL/GenBank/DDBJ databases">
        <authorList>
            <person name="Ploux O."/>
        </authorList>
    </citation>
    <scope>NUCLEOTIDE SEQUENCE [LARGE SCALE GENOMIC DNA]</scope>
    <source>
        <strain evidence="1 2">UAMH 11012</strain>
    </source>
</reference>